<evidence type="ECO:0000313" key="1">
    <source>
        <dbReference type="EMBL" id="UOR13824.1"/>
    </source>
</evidence>
<accession>A0ABY4HG12</accession>
<organism evidence="1 2">
    <name type="scientific">Halobacillus amylolyticus</name>
    <dbReference type="NCBI Taxonomy" id="2932259"/>
    <lineage>
        <taxon>Bacteria</taxon>
        <taxon>Bacillati</taxon>
        <taxon>Bacillota</taxon>
        <taxon>Bacilli</taxon>
        <taxon>Bacillales</taxon>
        <taxon>Bacillaceae</taxon>
        <taxon>Halobacillus</taxon>
    </lineage>
</organism>
<sequence>MYRYYCQPYLRTNPYPQVNTDNFQQSLQAYHKLFEHGKIVINRLMASPEMRQQLMQAAQRDDQETVDRVIKSTGIPGVIETSYTPSSVTFTLYADADSFQNCCTLTMNLVWGLF</sequence>
<protein>
    <submittedName>
        <fullName evidence="1">Uncharacterized protein</fullName>
    </submittedName>
</protein>
<dbReference type="InterPro" id="IPR058870">
    <property type="entry name" value="YuzC"/>
</dbReference>
<proteinExistence type="predicted"/>
<dbReference type="Proteomes" id="UP000830326">
    <property type="component" value="Chromosome"/>
</dbReference>
<dbReference type="EMBL" id="CP095075">
    <property type="protein sequence ID" value="UOR13824.1"/>
    <property type="molecule type" value="Genomic_DNA"/>
</dbReference>
<name>A0ABY4HG12_9BACI</name>
<evidence type="ECO:0000313" key="2">
    <source>
        <dbReference type="Proteomes" id="UP000830326"/>
    </source>
</evidence>
<dbReference type="RefSeq" id="WP_245035701.1">
    <property type="nucleotide sequence ID" value="NZ_CP095075.1"/>
</dbReference>
<keyword evidence="2" id="KW-1185">Reference proteome</keyword>
<gene>
    <name evidence="1" type="ORF">MUO15_10475</name>
</gene>
<reference evidence="1" key="1">
    <citation type="submission" date="2022-04" db="EMBL/GenBank/DDBJ databases">
        <title>Halobacillus sp. isolated from saltern.</title>
        <authorList>
            <person name="Won M."/>
            <person name="Lee C.-M."/>
            <person name="Woen H.-Y."/>
            <person name="Kwon S.-W."/>
        </authorList>
    </citation>
    <scope>NUCLEOTIDE SEQUENCE</scope>
    <source>
        <strain evidence="1">SSHM10-5</strain>
    </source>
</reference>
<dbReference type="Pfam" id="PF26344">
    <property type="entry name" value="YuzC"/>
    <property type="match status" value="1"/>
</dbReference>